<dbReference type="SUPFAM" id="SSF52047">
    <property type="entry name" value="RNI-like"/>
    <property type="match status" value="1"/>
</dbReference>
<dbReference type="OrthoDB" id="692295at2759"/>
<feature type="domain" description="Disease resistance N-terminal" evidence="6">
    <location>
        <begin position="2"/>
        <end position="64"/>
    </location>
</feature>
<dbReference type="Proteomes" id="UP000479710">
    <property type="component" value="Unassembled WGS sequence"/>
</dbReference>
<dbReference type="InterPro" id="IPR032675">
    <property type="entry name" value="LRR_dom_sf"/>
</dbReference>
<comment type="caution">
    <text evidence="7">The sequence shown here is derived from an EMBL/GenBank/DDBJ whole genome shotgun (WGS) entry which is preliminary data.</text>
</comment>
<keyword evidence="3" id="KW-0677">Repeat</keyword>
<keyword evidence="5" id="KW-0611">Plant defense</keyword>
<protein>
    <recommendedName>
        <fullName evidence="6">Disease resistance N-terminal domain-containing protein</fullName>
    </recommendedName>
</protein>
<proteinExistence type="inferred from homology"/>
<evidence type="ECO:0000256" key="5">
    <source>
        <dbReference type="ARBA" id="ARBA00022821"/>
    </source>
</evidence>
<dbReference type="AlphaFoldDB" id="A0A6G1EJ54"/>
<keyword evidence="2" id="KW-0433">Leucine-rich repeat</keyword>
<dbReference type="EMBL" id="SPHZ02000003">
    <property type="protein sequence ID" value="KAF0924701.1"/>
    <property type="molecule type" value="Genomic_DNA"/>
</dbReference>
<evidence type="ECO:0000313" key="8">
    <source>
        <dbReference type="Proteomes" id="UP000479710"/>
    </source>
</evidence>
<evidence type="ECO:0000256" key="4">
    <source>
        <dbReference type="ARBA" id="ARBA00022741"/>
    </source>
</evidence>
<comment type="similarity">
    <text evidence="1">Belongs to the disease resistance NB-LRR family.</text>
</comment>
<sequence>MDEVGFLKNELAHLQGFLQDAEHKRRSGDASAAVLLWQIRDAAYDAENIIEASEYMEKGNKLKKGFMGAISRGFYPPRNGQQKEINFLRVDSSLSAYGGYAFMLVVLSLYGYKGQRMSCSSQGFPRLHYLILAFFSTEEWIIETGALPRLSYLHIQGFRDMSKLPDGLGQLPSLKDLVLVNMSNISTDDITWKDLEGKGCQVRCKSRVG</sequence>
<evidence type="ECO:0000313" key="7">
    <source>
        <dbReference type="EMBL" id="KAF0924701.1"/>
    </source>
</evidence>
<organism evidence="7 8">
    <name type="scientific">Oryza meyeriana var. granulata</name>
    <dbReference type="NCBI Taxonomy" id="110450"/>
    <lineage>
        <taxon>Eukaryota</taxon>
        <taxon>Viridiplantae</taxon>
        <taxon>Streptophyta</taxon>
        <taxon>Embryophyta</taxon>
        <taxon>Tracheophyta</taxon>
        <taxon>Spermatophyta</taxon>
        <taxon>Magnoliopsida</taxon>
        <taxon>Liliopsida</taxon>
        <taxon>Poales</taxon>
        <taxon>Poaceae</taxon>
        <taxon>BOP clade</taxon>
        <taxon>Oryzoideae</taxon>
        <taxon>Oryzeae</taxon>
        <taxon>Oryzinae</taxon>
        <taxon>Oryza</taxon>
        <taxon>Oryza meyeriana</taxon>
    </lineage>
</organism>
<gene>
    <name evidence="7" type="ORF">E2562_014506</name>
</gene>
<dbReference type="GO" id="GO:0000166">
    <property type="term" value="F:nucleotide binding"/>
    <property type="evidence" value="ECO:0007669"/>
    <property type="project" value="UniProtKB-KW"/>
</dbReference>
<accession>A0A6G1EJ54</accession>
<keyword evidence="8" id="KW-1185">Reference proteome</keyword>
<dbReference type="InterPro" id="IPR041118">
    <property type="entry name" value="Rx_N"/>
</dbReference>
<dbReference type="GO" id="GO:0006952">
    <property type="term" value="P:defense response"/>
    <property type="evidence" value="ECO:0007669"/>
    <property type="project" value="UniProtKB-KW"/>
</dbReference>
<evidence type="ECO:0000256" key="3">
    <source>
        <dbReference type="ARBA" id="ARBA00022737"/>
    </source>
</evidence>
<evidence type="ECO:0000256" key="1">
    <source>
        <dbReference type="ARBA" id="ARBA00008894"/>
    </source>
</evidence>
<evidence type="ECO:0000259" key="6">
    <source>
        <dbReference type="Pfam" id="PF18052"/>
    </source>
</evidence>
<dbReference type="Pfam" id="PF18052">
    <property type="entry name" value="Rx_N"/>
    <property type="match status" value="1"/>
</dbReference>
<dbReference type="Gene3D" id="1.20.5.4130">
    <property type="match status" value="1"/>
</dbReference>
<reference evidence="7 8" key="1">
    <citation type="submission" date="2019-11" db="EMBL/GenBank/DDBJ databases">
        <title>Whole genome sequence of Oryza granulata.</title>
        <authorList>
            <person name="Li W."/>
        </authorList>
    </citation>
    <scope>NUCLEOTIDE SEQUENCE [LARGE SCALE GENOMIC DNA]</scope>
    <source>
        <strain evidence="8">cv. Menghai</strain>
        <tissue evidence="7">Leaf</tissue>
    </source>
</reference>
<evidence type="ECO:0000256" key="2">
    <source>
        <dbReference type="ARBA" id="ARBA00022614"/>
    </source>
</evidence>
<keyword evidence="4" id="KW-0547">Nucleotide-binding</keyword>
<name>A0A6G1EJ54_9ORYZ</name>
<dbReference type="Gene3D" id="3.80.10.10">
    <property type="entry name" value="Ribonuclease Inhibitor"/>
    <property type="match status" value="1"/>
</dbReference>